<evidence type="ECO:0000313" key="2">
    <source>
        <dbReference type="Proteomes" id="UP000291572"/>
    </source>
</evidence>
<reference evidence="1 2" key="1">
    <citation type="submission" date="2019-02" db="EMBL/GenBank/DDBJ databases">
        <authorList>
            <person name="Feng G."/>
        </authorList>
    </citation>
    <scope>NUCLEOTIDE SEQUENCE [LARGE SCALE GENOMIC DNA]</scope>
    <source>
        <strain evidence="1 2">CCTCC AB 2011146</strain>
    </source>
</reference>
<dbReference type="RefSeq" id="WP_129925799.1">
    <property type="nucleotide sequence ID" value="NZ_SEOO01000004.1"/>
</dbReference>
<accession>A0A8G1ZIG8</accession>
<name>A0A8G1ZIG8_9SPHN</name>
<dbReference type="Proteomes" id="UP000291572">
    <property type="component" value="Unassembled WGS sequence"/>
</dbReference>
<organism evidence="1 2">
    <name type="scientific">Sphingobium cupriresistens</name>
    <dbReference type="NCBI Taxonomy" id="1132417"/>
    <lineage>
        <taxon>Bacteria</taxon>
        <taxon>Pseudomonadati</taxon>
        <taxon>Pseudomonadota</taxon>
        <taxon>Alphaproteobacteria</taxon>
        <taxon>Sphingomonadales</taxon>
        <taxon>Sphingomonadaceae</taxon>
        <taxon>Sphingobium</taxon>
    </lineage>
</organism>
<sequence length="65" mass="7106">MPERPVPDVPTGNLSQVRTIISQLQRLHPWQSATLSVAELGIDSGLNSADIGLHAKRESLHRLTP</sequence>
<comment type="caution">
    <text evidence="1">The sequence shown here is derived from an EMBL/GenBank/DDBJ whole genome shotgun (WGS) entry which is preliminary data.</text>
</comment>
<proteinExistence type="predicted"/>
<gene>
    <name evidence="1" type="ORF">EWH12_04050</name>
</gene>
<evidence type="ECO:0000313" key="1">
    <source>
        <dbReference type="EMBL" id="RYM13848.1"/>
    </source>
</evidence>
<dbReference type="AlphaFoldDB" id="A0A8G1ZIG8"/>
<protein>
    <submittedName>
        <fullName evidence="1">Uncharacterized protein</fullName>
    </submittedName>
</protein>
<dbReference type="EMBL" id="SEOO01000004">
    <property type="protein sequence ID" value="RYM13848.1"/>
    <property type="molecule type" value="Genomic_DNA"/>
</dbReference>